<feature type="compositionally biased region" description="Basic and acidic residues" evidence="1">
    <location>
        <begin position="68"/>
        <end position="84"/>
    </location>
</feature>
<feature type="compositionally biased region" description="Acidic residues" evidence="1">
    <location>
        <begin position="56"/>
        <end position="67"/>
    </location>
</feature>
<dbReference type="Proteomes" id="UP000324800">
    <property type="component" value="Unassembled WGS sequence"/>
</dbReference>
<protein>
    <submittedName>
        <fullName evidence="2">Uncharacterized protein</fullName>
    </submittedName>
</protein>
<reference evidence="2 3" key="1">
    <citation type="submission" date="2019-03" db="EMBL/GenBank/DDBJ databases">
        <title>Single cell metagenomics reveals metabolic interactions within the superorganism composed of flagellate Streblomastix strix and complex community of Bacteroidetes bacteria on its surface.</title>
        <authorList>
            <person name="Treitli S.C."/>
            <person name="Kolisko M."/>
            <person name="Husnik F."/>
            <person name="Keeling P."/>
            <person name="Hampl V."/>
        </authorList>
    </citation>
    <scope>NUCLEOTIDE SEQUENCE [LARGE SCALE GENOMIC DNA]</scope>
    <source>
        <strain evidence="2">ST1C</strain>
    </source>
</reference>
<proteinExistence type="predicted"/>
<name>A0A5J4V842_9EUKA</name>
<evidence type="ECO:0000256" key="1">
    <source>
        <dbReference type="SAM" id="MobiDB-lite"/>
    </source>
</evidence>
<comment type="caution">
    <text evidence="2">The sequence shown here is derived from an EMBL/GenBank/DDBJ whole genome shotgun (WGS) entry which is preliminary data.</text>
</comment>
<feature type="compositionally biased region" description="Acidic residues" evidence="1">
    <location>
        <begin position="139"/>
        <end position="161"/>
    </location>
</feature>
<evidence type="ECO:0000313" key="2">
    <source>
        <dbReference type="EMBL" id="KAA6378495.1"/>
    </source>
</evidence>
<dbReference type="AlphaFoldDB" id="A0A5J4V842"/>
<feature type="compositionally biased region" description="Low complexity" evidence="1">
    <location>
        <begin position="129"/>
        <end position="138"/>
    </location>
</feature>
<feature type="region of interest" description="Disordered" evidence="1">
    <location>
        <begin position="52"/>
        <end position="171"/>
    </location>
</feature>
<accession>A0A5J4V842</accession>
<dbReference type="EMBL" id="SNRW01009104">
    <property type="protein sequence ID" value="KAA6378495.1"/>
    <property type="molecule type" value="Genomic_DNA"/>
</dbReference>
<sequence>MNERKELIDLNKKKILDELEMKKQKKEIKEQKEKERFVKDLAKLNERYPHIIQSINEEDEDEEEEEINADKKQLNKNDERKYEKVINQQKIESKEEKEQQKSDRIQILKECEGEDDDDEDSKLQDEYAKQQYEQQLQQDLEEQQQEKQNEDDEEEEEEDITYPDPSVQQLGLDYDIHGDDIFSMILNAVESGKQNAPTLEQIMEDYKDRKKSNEIMDINKESQKTSIEAQTVQEVP</sequence>
<organism evidence="2 3">
    <name type="scientific">Streblomastix strix</name>
    <dbReference type="NCBI Taxonomy" id="222440"/>
    <lineage>
        <taxon>Eukaryota</taxon>
        <taxon>Metamonada</taxon>
        <taxon>Preaxostyla</taxon>
        <taxon>Oxymonadida</taxon>
        <taxon>Streblomastigidae</taxon>
        <taxon>Streblomastix</taxon>
    </lineage>
</organism>
<evidence type="ECO:0000313" key="3">
    <source>
        <dbReference type="Proteomes" id="UP000324800"/>
    </source>
</evidence>
<feature type="compositionally biased region" description="Basic and acidic residues" evidence="1">
    <location>
        <begin position="91"/>
        <end position="111"/>
    </location>
</feature>
<gene>
    <name evidence="2" type="ORF">EZS28_025978</name>
</gene>